<feature type="compositionally biased region" description="Basic residues" evidence="1">
    <location>
        <begin position="15"/>
        <end position="25"/>
    </location>
</feature>
<protein>
    <submittedName>
        <fullName evidence="2">Uncharacterized protein</fullName>
    </submittedName>
</protein>
<feature type="compositionally biased region" description="Pro residues" evidence="1">
    <location>
        <begin position="38"/>
        <end position="52"/>
    </location>
</feature>
<accession>A0AAN6P7X9</accession>
<keyword evidence="3" id="KW-1185">Reference proteome</keyword>
<feature type="region of interest" description="Disordered" evidence="1">
    <location>
        <begin position="1"/>
        <end position="65"/>
    </location>
</feature>
<proteinExistence type="predicted"/>
<dbReference type="AlphaFoldDB" id="A0AAN6P7X9"/>
<evidence type="ECO:0000313" key="2">
    <source>
        <dbReference type="EMBL" id="KAK4031386.1"/>
    </source>
</evidence>
<comment type="caution">
    <text evidence="2">The sequence shown here is derived from an EMBL/GenBank/DDBJ whole genome shotgun (WGS) entry which is preliminary data.</text>
</comment>
<name>A0AAN6P7X9_9PEZI</name>
<evidence type="ECO:0000313" key="3">
    <source>
        <dbReference type="Proteomes" id="UP001303115"/>
    </source>
</evidence>
<reference evidence="3" key="1">
    <citation type="journal article" date="2023" name="Mol. Phylogenet. Evol.">
        <title>Genome-scale phylogeny and comparative genomics of the fungal order Sordariales.</title>
        <authorList>
            <person name="Hensen N."/>
            <person name="Bonometti L."/>
            <person name="Westerberg I."/>
            <person name="Brannstrom I.O."/>
            <person name="Guillou S."/>
            <person name="Cros-Aarteil S."/>
            <person name="Calhoun S."/>
            <person name="Haridas S."/>
            <person name="Kuo A."/>
            <person name="Mondo S."/>
            <person name="Pangilinan J."/>
            <person name="Riley R."/>
            <person name="LaButti K."/>
            <person name="Andreopoulos B."/>
            <person name="Lipzen A."/>
            <person name="Chen C."/>
            <person name="Yan M."/>
            <person name="Daum C."/>
            <person name="Ng V."/>
            <person name="Clum A."/>
            <person name="Steindorff A."/>
            <person name="Ohm R.A."/>
            <person name="Martin F."/>
            <person name="Silar P."/>
            <person name="Natvig D.O."/>
            <person name="Lalanne C."/>
            <person name="Gautier V."/>
            <person name="Ament-Velasquez S.L."/>
            <person name="Kruys A."/>
            <person name="Hutchinson M.I."/>
            <person name="Powell A.J."/>
            <person name="Barry K."/>
            <person name="Miller A.N."/>
            <person name="Grigoriev I.V."/>
            <person name="Debuchy R."/>
            <person name="Gladieux P."/>
            <person name="Hiltunen Thoren M."/>
            <person name="Johannesson H."/>
        </authorList>
    </citation>
    <scope>NUCLEOTIDE SEQUENCE [LARGE SCALE GENOMIC DNA]</scope>
    <source>
        <strain evidence="3">CBS 284.82</strain>
    </source>
</reference>
<gene>
    <name evidence="2" type="ORF">C8A01DRAFT_51515</name>
</gene>
<sequence>MSSPFEDPEPCGARRIAKPKSKLRRFQAQAPAEAPANAPAPVPPQAAPPVPVDPVTAPQFSSSTCDQAEPSCEYDYVLLPGEYLRSLCEDWIEARASFMEASPLCGNVSKRWTRTWKDSTLINLGEELPAGVDEAEMEQDDAASLVRRFFQFNLLRRMYGPDASGKNAILRHLKELAAKEGIDLGQVEV</sequence>
<feature type="compositionally biased region" description="Low complexity" evidence="1">
    <location>
        <begin position="27"/>
        <end position="37"/>
    </location>
</feature>
<dbReference type="Proteomes" id="UP001303115">
    <property type="component" value="Unassembled WGS sequence"/>
</dbReference>
<dbReference type="EMBL" id="MU854831">
    <property type="protein sequence ID" value="KAK4031386.1"/>
    <property type="molecule type" value="Genomic_DNA"/>
</dbReference>
<evidence type="ECO:0000256" key="1">
    <source>
        <dbReference type="SAM" id="MobiDB-lite"/>
    </source>
</evidence>
<organism evidence="2 3">
    <name type="scientific">Parachaetomium inaequale</name>
    <dbReference type="NCBI Taxonomy" id="2588326"/>
    <lineage>
        <taxon>Eukaryota</taxon>
        <taxon>Fungi</taxon>
        <taxon>Dikarya</taxon>
        <taxon>Ascomycota</taxon>
        <taxon>Pezizomycotina</taxon>
        <taxon>Sordariomycetes</taxon>
        <taxon>Sordariomycetidae</taxon>
        <taxon>Sordariales</taxon>
        <taxon>Chaetomiaceae</taxon>
        <taxon>Parachaetomium</taxon>
    </lineage>
</organism>